<sequence length="45" mass="4940">VGFASLDDVPTDDLPADVLTMTFDDDGVLDIYQQSREPCHRTPSS</sequence>
<proteinExistence type="predicted"/>
<organism evidence="1">
    <name type="scientific">marine metagenome</name>
    <dbReference type="NCBI Taxonomy" id="408172"/>
    <lineage>
        <taxon>unclassified sequences</taxon>
        <taxon>metagenomes</taxon>
        <taxon>ecological metagenomes</taxon>
    </lineage>
</organism>
<feature type="non-terminal residue" evidence="1">
    <location>
        <position position="1"/>
    </location>
</feature>
<accession>A0A383C8J4</accession>
<dbReference type="AlphaFoldDB" id="A0A383C8J4"/>
<name>A0A383C8J4_9ZZZZ</name>
<protein>
    <submittedName>
        <fullName evidence="1">Uncharacterized protein</fullName>
    </submittedName>
</protein>
<reference evidence="1" key="1">
    <citation type="submission" date="2018-05" db="EMBL/GenBank/DDBJ databases">
        <authorList>
            <person name="Lanie J.A."/>
            <person name="Ng W.-L."/>
            <person name="Kazmierczak K.M."/>
            <person name="Andrzejewski T.M."/>
            <person name="Davidsen T.M."/>
            <person name="Wayne K.J."/>
            <person name="Tettelin H."/>
            <person name="Glass J.I."/>
            <person name="Rusch D."/>
            <person name="Podicherti R."/>
            <person name="Tsui H.-C.T."/>
            <person name="Winkler M.E."/>
        </authorList>
    </citation>
    <scope>NUCLEOTIDE SEQUENCE</scope>
</reference>
<dbReference type="EMBL" id="UINC01206731">
    <property type="protein sequence ID" value="SVE28491.1"/>
    <property type="molecule type" value="Genomic_DNA"/>
</dbReference>
<evidence type="ECO:0000313" key="1">
    <source>
        <dbReference type="EMBL" id="SVE28491.1"/>
    </source>
</evidence>
<gene>
    <name evidence="1" type="ORF">METZ01_LOCUS481345</name>
</gene>